<evidence type="ECO:0000313" key="2">
    <source>
        <dbReference type="Proteomes" id="UP001596258"/>
    </source>
</evidence>
<organism evidence="1 2">
    <name type="scientific">Levilactobacillus angrenensis</name>
    <dbReference type="NCBI Taxonomy" id="2486020"/>
    <lineage>
        <taxon>Bacteria</taxon>
        <taxon>Bacillati</taxon>
        <taxon>Bacillota</taxon>
        <taxon>Bacilli</taxon>
        <taxon>Lactobacillales</taxon>
        <taxon>Lactobacillaceae</taxon>
        <taxon>Levilactobacillus</taxon>
    </lineage>
</organism>
<sequence length="69" mass="7921">MTEQSLVDGAKAITNRIKMRLLEKDMTQVELASLINEKPVQLNRAIHADMSPKSVEIRQKVYRVLDIQD</sequence>
<protein>
    <submittedName>
        <fullName evidence="1">Transcriptional regulator</fullName>
    </submittedName>
</protein>
<keyword evidence="2" id="KW-1185">Reference proteome</keyword>
<dbReference type="Proteomes" id="UP001596258">
    <property type="component" value="Unassembled WGS sequence"/>
</dbReference>
<name>A0ABW1UD79_9LACO</name>
<comment type="caution">
    <text evidence="1">The sequence shown here is derived from an EMBL/GenBank/DDBJ whole genome shotgun (WGS) entry which is preliminary data.</text>
</comment>
<dbReference type="RefSeq" id="WP_225418616.1">
    <property type="nucleotide sequence ID" value="NZ_JBHSSO010000069.1"/>
</dbReference>
<reference evidence="2" key="1">
    <citation type="journal article" date="2019" name="Int. J. Syst. Evol. Microbiol.">
        <title>The Global Catalogue of Microorganisms (GCM) 10K type strain sequencing project: providing services to taxonomists for standard genome sequencing and annotation.</title>
        <authorList>
            <consortium name="The Broad Institute Genomics Platform"/>
            <consortium name="The Broad Institute Genome Sequencing Center for Infectious Disease"/>
            <person name="Wu L."/>
            <person name="Ma J."/>
        </authorList>
    </citation>
    <scope>NUCLEOTIDE SEQUENCE [LARGE SCALE GENOMIC DNA]</scope>
    <source>
        <strain evidence="2">CCM 8893</strain>
    </source>
</reference>
<gene>
    <name evidence="1" type="ORF">ACFP1M_10670</name>
</gene>
<accession>A0ABW1UD79</accession>
<dbReference type="SUPFAM" id="SSF47413">
    <property type="entry name" value="lambda repressor-like DNA-binding domains"/>
    <property type="match status" value="1"/>
</dbReference>
<dbReference type="InterPro" id="IPR010982">
    <property type="entry name" value="Lambda_DNA-bd_dom_sf"/>
</dbReference>
<evidence type="ECO:0000313" key="1">
    <source>
        <dbReference type="EMBL" id="MFC6290633.1"/>
    </source>
</evidence>
<proteinExistence type="predicted"/>
<dbReference type="EMBL" id="JBHSSO010000069">
    <property type="protein sequence ID" value="MFC6290633.1"/>
    <property type="molecule type" value="Genomic_DNA"/>
</dbReference>